<dbReference type="InterPro" id="IPR050320">
    <property type="entry name" value="N5-glutamine_MTase"/>
</dbReference>
<sequence>MTVFSLIKKYGATNDIDDLYVLLTDALKKNKEYLYAHPEYRLLIKEWLKYKYYLWQYRRGYSVAAIIHHKEFYGLDFYVNRHVLIPRPETEMMVEEALIEMSNVKCQIKSKIQNPNDKNILLIDVGTGSGCIPIAVLKEMAKLRNGEIGKLENSEIKTIATDISRQALRVAKKNAKRYGAKIKFFRGNLIEPIILKINEMTNKKNNNFPISSFRNFDTIIITANLPYLTEKQFKSESSIQREPKTALVTGNGGLSLYEELLKQIQTFLKLLTVNSSLLIFLEIDPSQSQRITTVIKQYFPTAKTEIKKDLAGRGRMVRVKMTSK</sequence>
<dbReference type="InterPro" id="IPR029063">
    <property type="entry name" value="SAM-dependent_MTases_sf"/>
</dbReference>
<dbReference type="GO" id="GO:0008276">
    <property type="term" value="F:protein methyltransferase activity"/>
    <property type="evidence" value="ECO:0007669"/>
    <property type="project" value="InterPro"/>
</dbReference>
<dbReference type="GO" id="GO:0032259">
    <property type="term" value="P:methylation"/>
    <property type="evidence" value="ECO:0007669"/>
    <property type="project" value="UniProtKB-KW"/>
</dbReference>
<keyword evidence="2 4" id="KW-0808">Transferase</keyword>
<comment type="caution">
    <text evidence="4">The sequence shown here is derived from an EMBL/GenBank/DDBJ whole genome shotgun (WGS) entry which is preliminary data.</text>
</comment>
<proteinExistence type="predicted"/>
<dbReference type="SUPFAM" id="SSF53335">
    <property type="entry name" value="S-adenosyl-L-methionine-dependent methyltransferases"/>
    <property type="match status" value="1"/>
</dbReference>
<organism evidence="4 5">
    <name type="scientific">Candidatus Magasanikbacteria bacterium GW2011_GWA2_46_17</name>
    <dbReference type="NCBI Taxonomy" id="1619042"/>
    <lineage>
        <taxon>Bacteria</taxon>
        <taxon>Candidatus Magasanikiibacteriota</taxon>
    </lineage>
</organism>
<dbReference type="PATRIC" id="fig|1619042.3.peg.352"/>
<evidence type="ECO:0000256" key="1">
    <source>
        <dbReference type="ARBA" id="ARBA00022603"/>
    </source>
</evidence>
<keyword evidence="3" id="KW-0949">S-adenosyl-L-methionine</keyword>
<dbReference type="PANTHER" id="PTHR18895:SF74">
    <property type="entry name" value="MTRF1L RELEASE FACTOR GLUTAMINE METHYLTRANSFERASE"/>
    <property type="match status" value="1"/>
</dbReference>
<protein>
    <submittedName>
        <fullName evidence="4">Release factor glutamine methyltransferase</fullName>
    </submittedName>
</protein>
<dbReference type="CDD" id="cd02440">
    <property type="entry name" value="AdoMet_MTases"/>
    <property type="match status" value="1"/>
</dbReference>
<reference evidence="4 5" key="1">
    <citation type="journal article" date="2015" name="Nature">
        <title>rRNA introns, odd ribosomes, and small enigmatic genomes across a large radiation of phyla.</title>
        <authorList>
            <person name="Brown C.T."/>
            <person name="Hug L.A."/>
            <person name="Thomas B.C."/>
            <person name="Sharon I."/>
            <person name="Castelle C.J."/>
            <person name="Singh A."/>
            <person name="Wilkins M.J."/>
            <person name="Williams K.H."/>
            <person name="Banfield J.F."/>
        </authorList>
    </citation>
    <scope>NUCLEOTIDE SEQUENCE [LARGE SCALE GENOMIC DNA]</scope>
</reference>
<accession>A0A0G1RZN2</accession>
<dbReference type="EMBL" id="LCMA01000009">
    <property type="protein sequence ID" value="KKU26425.1"/>
    <property type="molecule type" value="Genomic_DNA"/>
</dbReference>
<evidence type="ECO:0000256" key="3">
    <source>
        <dbReference type="ARBA" id="ARBA00022691"/>
    </source>
</evidence>
<dbReference type="AlphaFoldDB" id="A0A0G1RZN2"/>
<evidence type="ECO:0000256" key="2">
    <source>
        <dbReference type="ARBA" id="ARBA00022679"/>
    </source>
</evidence>
<dbReference type="Gene3D" id="3.40.50.150">
    <property type="entry name" value="Vaccinia Virus protein VP39"/>
    <property type="match status" value="1"/>
</dbReference>
<evidence type="ECO:0000313" key="5">
    <source>
        <dbReference type="Proteomes" id="UP000034175"/>
    </source>
</evidence>
<dbReference type="Gene3D" id="1.10.8.10">
    <property type="entry name" value="DNA helicase RuvA subunit, C-terminal domain"/>
    <property type="match status" value="1"/>
</dbReference>
<gene>
    <name evidence="4" type="ORF">UX39_C0009G0008</name>
</gene>
<dbReference type="NCBIfam" id="TIGR00536">
    <property type="entry name" value="hemK_fam"/>
    <property type="match status" value="1"/>
</dbReference>
<dbReference type="PANTHER" id="PTHR18895">
    <property type="entry name" value="HEMK METHYLTRANSFERASE"/>
    <property type="match status" value="1"/>
</dbReference>
<keyword evidence="1 4" id="KW-0489">Methyltransferase</keyword>
<evidence type="ECO:0000313" key="4">
    <source>
        <dbReference type="EMBL" id="KKU26425.1"/>
    </source>
</evidence>
<dbReference type="InterPro" id="IPR004556">
    <property type="entry name" value="HemK-like"/>
</dbReference>
<name>A0A0G1RZN2_9BACT</name>
<dbReference type="Proteomes" id="UP000034175">
    <property type="component" value="Unassembled WGS sequence"/>
</dbReference>